<dbReference type="RefSeq" id="WP_038084709.1">
    <property type="nucleotide sequence ID" value="NZ_JMIR01000003.1"/>
</dbReference>
<dbReference type="eggNOG" id="COG4675">
    <property type="taxonomic scope" value="Bacteria"/>
</dbReference>
<dbReference type="STRING" id="1157490.EL26_04240"/>
<accession>A0A074LXC0</accession>
<dbReference type="Gene3D" id="3.90.1340.10">
    <property type="entry name" value="Phage tail collar domain"/>
    <property type="match status" value="1"/>
</dbReference>
<dbReference type="CDD" id="cd22641">
    <property type="entry name" value="C24-like"/>
    <property type="match status" value="1"/>
</dbReference>
<dbReference type="EMBL" id="JMIR01000003">
    <property type="protein sequence ID" value="KEO84733.1"/>
    <property type="molecule type" value="Genomic_DNA"/>
</dbReference>
<keyword evidence="3" id="KW-1185">Reference proteome</keyword>
<protein>
    <submittedName>
        <fullName evidence="2">Tail collar protein</fullName>
    </submittedName>
</protein>
<gene>
    <name evidence="2" type="ORF">EL26_04240</name>
</gene>
<dbReference type="SUPFAM" id="SSF88874">
    <property type="entry name" value="Receptor-binding domain of short tail fibre protein gp12"/>
    <property type="match status" value="1"/>
</dbReference>
<evidence type="ECO:0000313" key="2">
    <source>
        <dbReference type="EMBL" id="KEO84733.1"/>
    </source>
</evidence>
<dbReference type="Proteomes" id="UP000027931">
    <property type="component" value="Unassembled WGS sequence"/>
</dbReference>
<organism evidence="2 3">
    <name type="scientific">Tumebacillus flagellatus</name>
    <dbReference type="NCBI Taxonomy" id="1157490"/>
    <lineage>
        <taxon>Bacteria</taxon>
        <taxon>Bacillati</taxon>
        <taxon>Bacillota</taxon>
        <taxon>Bacilli</taxon>
        <taxon>Bacillales</taxon>
        <taxon>Alicyclobacillaceae</taxon>
        <taxon>Tumebacillus</taxon>
    </lineage>
</organism>
<sequence>MSEPFLGEIRIFSFPNGKVPRGWAACNGQALSIQQNQALFALLGTKFGGNGTTTFNLPDLRGRVPVHVDYSANGTVTLGQSAGEETHTLTVNEMPAHNHLVNAFEGTTTAVSPQGAVLSTYTNEYAPAADLAPMNSGALGIAGGSQPHTNMQPYIVVQFCIATQGIFPSRS</sequence>
<dbReference type="OrthoDB" id="9810174at2"/>
<feature type="domain" description="Phage tail collar" evidence="1">
    <location>
        <begin position="7"/>
        <end position="65"/>
    </location>
</feature>
<dbReference type="Pfam" id="PF07484">
    <property type="entry name" value="Collar"/>
    <property type="match status" value="1"/>
</dbReference>
<dbReference type="InterPro" id="IPR011083">
    <property type="entry name" value="Phage_tail_collar_dom"/>
</dbReference>
<comment type="caution">
    <text evidence="2">The sequence shown here is derived from an EMBL/GenBank/DDBJ whole genome shotgun (WGS) entry which is preliminary data.</text>
</comment>
<proteinExistence type="predicted"/>
<dbReference type="AlphaFoldDB" id="A0A074LXC0"/>
<reference evidence="2 3" key="1">
    <citation type="journal article" date="2013" name="Int. J. Syst. Evol. Microbiol.">
        <title>Tumebacillus flagellatus sp. nov., an alpha-amylase/pullulanase-producing bacterium isolated from cassava wastewater.</title>
        <authorList>
            <person name="Wang Q."/>
            <person name="Xie N."/>
            <person name="Qin Y."/>
            <person name="Shen N."/>
            <person name="Zhu J."/>
            <person name="Mi H."/>
            <person name="Huang R."/>
        </authorList>
    </citation>
    <scope>NUCLEOTIDE SEQUENCE [LARGE SCALE GENOMIC DNA]</scope>
    <source>
        <strain evidence="2 3">GST4</strain>
    </source>
</reference>
<evidence type="ECO:0000313" key="3">
    <source>
        <dbReference type="Proteomes" id="UP000027931"/>
    </source>
</evidence>
<dbReference type="InterPro" id="IPR037053">
    <property type="entry name" value="Phage_tail_collar_dom_sf"/>
</dbReference>
<name>A0A074LXC0_9BACL</name>
<evidence type="ECO:0000259" key="1">
    <source>
        <dbReference type="Pfam" id="PF07484"/>
    </source>
</evidence>